<dbReference type="AlphaFoldDB" id="A0A1F6CNN4"/>
<dbReference type="PANTHER" id="PTHR11895:SF151">
    <property type="entry name" value="GLUTAMYL-TRNA(GLN) AMIDOTRANSFERASE SUBUNIT A"/>
    <property type="match status" value="1"/>
</dbReference>
<keyword evidence="3 7" id="KW-0547">Nucleotide-binding</keyword>
<keyword evidence="4 7" id="KW-0067">ATP-binding</keyword>
<comment type="catalytic activity">
    <reaction evidence="6 7">
        <text>L-glutamyl-tRNA(Gln) + L-glutamine + ATP + H2O = L-glutaminyl-tRNA(Gln) + L-glutamate + ADP + phosphate + H(+)</text>
        <dbReference type="Rhea" id="RHEA:17521"/>
        <dbReference type="Rhea" id="RHEA-COMP:9681"/>
        <dbReference type="Rhea" id="RHEA-COMP:9684"/>
        <dbReference type="ChEBI" id="CHEBI:15377"/>
        <dbReference type="ChEBI" id="CHEBI:15378"/>
        <dbReference type="ChEBI" id="CHEBI:29985"/>
        <dbReference type="ChEBI" id="CHEBI:30616"/>
        <dbReference type="ChEBI" id="CHEBI:43474"/>
        <dbReference type="ChEBI" id="CHEBI:58359"/>
        <dbReference type="ChEBI" id="CHEBI:78520"/>
        <dbReference type="ChEBI" id="CHEBI:78521"/>
        <dbReference type="ChEBI" id="CHEBI:456216"/>
        <dbReference type="EC" id="6.3.5.7"/>
    </reaction>
</comment>
<evidence type="ECO:0000256" key="3">
    <source>
        <dbReference type="ARBA" id="ARBA00022741"/>
    </source>
</evidence>
<dbReference type="SUPFAM" id="SSF75304">
    <property type="entry name" value="Amidase signature (AS) enzymes"/>
    <property type="match status" value="1"/>
</dbReference>
<evidence type="ECO:0000256" key="2">
    <source>
        <dbReference type="ARBA" id="ARBA00022598"/>
    </source>
</evidence>
<comment type="function">
    <text evidence="7">Allows the formation of correctly charged Gln-tRNA(Gln) through the transamidation of misacylated Glu-tRNA(Gln) in organisms which lack glutaminyl-tRNA synthetase. The reaction takes place in the presence of glutamine and ATP through an activated gamma-phospho-Glu-tRNA(Gln).</text>
</comment>
<dbReference type="NCBIfam" id="TIGR00132">
    <property type="entry name" value="gatA"/>
    <property type="match status" value="1"/>
</dbReference>
<protein>
    <recommendedName>
        <fullName evidence="7">Glutamyl-tRNA(Gln) amidotransferase subunit A</fullName>
        <shortName evidence="7">Glu-ADT subunit A</shortName>
        <ecNumber evidence="7">6.3.5.7</ecNumber>
    </recommendedName>
</protein>
<feature type="region of interest" description="Disordered" evidence="8">
    <location>
        <begin position="131"/>
        <end position="153"/>
    </location>
</feature>
<feature type="active site" description="Charge relay system" evidence="7">
    <location>
        <position position="153"/>
    </location>
</feature>
<evidence type="ECO:0000256" key="6">
    <source>
        <dbReference type="ARBA" id="ARBA00047407"/>
    </source>
</evidence>
<name>A0A1F6CNN4_9BACT</name>
<dbReference type="EC" id="6.3.5.7" evidence="7"/>
<dbReference type="Pfam" id="PF01425">
    <property type="entry name" value="Amidase"/>
    <property type="match status" value="1"/>
</dbReference>
<evidence type="ECO:0000259" key="9">
    <source>
        <dbReference type="Pfam" id="PF01425"/>
    </source>
</evidence>
<evidence type="ECO:0000256" key="8">
    <source>
        <dbReference type="SAM" id="MobiDB-lite"/>
    </source>
</evidence>
<dbReference type="InterPro" id="IPR000120">
    <property type="entry name" value="Amidase"/>
</dbReference>
<dbReference type="PROSITE" id="PS00571">
    <property type="entry name" value="AMIDASES"/>
    <property type="match status" value="1"/>
</dbReference>
<feature type="active site" description="Charge relay system" evidence="7">
    <location>
        <position position="78"/>
    </location>
</feature>
<gene>
    <name evidence="7" type="primary">gatA</name>
    <name evidence="10" type="ORF">A2763_03635</name>
</gene>
<dbReference type="InterPro" id="IPR004412">
    <property type="entry name" value="GatA"/>
</dbReference>
<comment type="subunit">
    <text evidence="7">Heterotrimer of A, B and C subunits.</text>
</comment>
<evidence type="ECO:0000256" key="1">
    <source>
        <dbReference type="ARBA" id="ARBA00008069"/>
    </source>
</evidence>
<dbReference type="GO" id="GO:0006412">
    <property type="term" value="P:translation"/>
    <property type="evidence" value="ECO:0007669"/>
    <property type="project" value="UniProtKB-UniRule"/>
</dbReference>
<organism evidence="10 11">
    <name type="scientific">Candidatus Kaiserbacteria bacterium RIFCSPHIGHO2_01_FULL_54_36</name>
    <dbReference type="NCBI Taxonomy" id="1798482"/>
    <lineage>
        <taxon>Bacteria</taxon>
        <taxon>Candidatus Kaiseribacteriota</taxon>
    </lineage>
</organism>
<dbReference type="GO" id="GO:0005524">
    <property type="term" value="F:ATP binding"/>
    <property type="evidence" value="ECO:0007669"/>
    <property type="project" value="UniProtKB-KW"/>
</dbReference>
<dbReference type="STRING" id="1798482.A2763_03635"/>
<dbReference type="InterPro" id="IPR036928">
    <property type="entry name" value="AS_sf"/>
</dbReference>
<accession>A0A1F6CNN4</accession>
<sequence length="475" mass="50378">MNPETLTIAEARRALDAKEYSALDLTNAYLENIAARDGEIHAYLEVWADSAREEAKHADAMIAAGKSQFLTGIPIAVKDNILIEGRIAGAASKILENYHASYDATVIEKLKAQGAVFLGRTNMDEFAMGSSTENSAYGPTRNPIDTKRVPGGSSGGSAAAVAAHMALAALGSDTGGSIRQPAAHCGLVGFKPTYGAVSRFGLIAMGSSLDQIGPLTKSISDAKILYDVIRGYDKNDSTSLPETAPTPAKTPRMIGVPRAFLKSGIDEDVLATFEATLKKLESAGFEIRDIEMPSLPYGLAVYYVIMPAEVSTNLARLDGIRYGLSVPADTIGEVYSKTRAAGFGPETCRRILVGTFVLSSGYADAYYRKARAVRSGITQEFSRAFEGVDAIAVPTTPAPAFVMGEKANDPLAMYAEDIFSVPVNLAGVPAISVPAGMVERDGKQLPVGFQIIGPWGGEEVLFKIAEDVEKLRPAP</sequence>
<dbReference type="Proteomes" id="UP000178370">
    <property type="component" value="Unassembled WGS sequence"/>
</dbReference>
<dbReference type="GO" id="GO:0050567">
    <property type="term" value="F:glutaminyl-tRNA synthase (glutamine-hydrolyzing) activity"/>
    <property type="evidence" value="ECO:0007669"/>
    <property type="project" value="UniProtKB-UniRule"/>
</dbReference>
<comment type="caution">
    <text evidence="10">The sequence shown here is derived from an EMBL/GenBank/DDBJ whole genome shotgun (WGS) entry which is preliminary data.</text>
</comment>
<evidence type="ECO:0000313" key="11">
    <source>
        <dbReference type="Proteomes" id="UP000178370"/>
    </source>
</evidence>
<dbReference type="PANTHER" id="PTHR11895">
    <property type="entry name" value="TRANSAMIDASE"/>
    <property type="match status" value="1"/>
</dbReference>
<evidence type="ECO:0000313" key="10">
    <source>
        <dbReference type="EMBL" id="OGG50670.1"/>
    </source>
</evidence>
<comment type="similarity">
    <text evidence="1 7">Belongs to the amidase family. GatA subfamily.</text>
</comment>
<feature type="domain" description="Amidase" evidence="9">
    <location>
        <begin position="24"/>
        <end position="461"/>
    </location>
</feature>
<dbReference type="Gene3D" id="3.90.1300.10">
    <property type="entry name" value="Amidase signature (AS) domain"/>
    <property type="match status" value="1"/>
</dbReference>
<dbReference type="HAMAP" id="MF_00120">
    <property type="entry name" value="GatA"/>
    <property type="match status" value="1"/>
</dbReference>
<evidence type="ECO:0000256" key="7">
    <source>
        <dbReference type="HAMAP-Rule" id="MF_00120"/>
    </source>
</evidence>
<dbReference type="InterPro" id="IPR023631">
    <property type="entry name" value="Amidase_dom"/>
</dbReference>
<dbReference type="InterPro" id="IPR020556">
    <property type="entry name" value="Amidase_CS"/>
</dbReference>
<dbReference type="GO" id="GO:0030956">
    <property type="term" value="C:glutamyl-tRNA(Gln) amidotransferase complex"/>
    <property type="evidence" value="ECO:0007669"/>
    <property type="project" value="InterPro"/>
</dbReference>
<keyword evidence="2 7" id="KW-0436">Ligase</keyword>
<keyword evidence="5 7" id="KW-0648">Protein biosynthesis</keyword>
<reference evidence="10 11" key="1">
    <citation type="journal article" date="2016" name="Nat. Commun.">
        <title>Thousands of microbial genomes shed light on interconnected biogeochemical processes in an aquifer system.</title>
        <authorList>
            <person name="Anantharaman K."/>
            <person name="Brown C.T."/>
            <person name="Hug L.A."/>
            <person name="Sharon I."/>
            <person name="Castelle C.J."/>
            <person name="Probst A.J."/>
            <person name="Thomas B.C."/>
            <person name="Singh A."/>
            <person name="Wilkins M.J."/>
            <person name="Karaoz U."/>
            <person name="Brodie E.L."/>
            <person name="Williams K.H."/>
            <person name="Hubbard S.S."/>
            <person name="Banfield J.F."/>
        </authorList>
    </citation>
    <scope>NUCLEOTIDE SEQUENCE [LARGE SCALE GENOMIC DNA]</scope>
</reference>
<feature type="active site" description="Acyl-ester intermediate" evidence="7">
    <location>
        <position position="177"/>
    </location>
</feature>
<evidence type="ECO:0000256" key="4">
    <source>
        <dbReference type="ARBA" id="ARBA00022840"/>
    </source>
</evidence>
<proteinExistence type="inferred from homology"/>
<evidence type="ECO:0000256" key="5">
    <source>
        <dbReference type="ARBA" id="ARBA00022917"/>
    </source>
</evidence>
<dbReference type="EMBL" id="MFKV01000008">
    <property type="protein sequence ID" value="OGG50670.1"/>
    <property type="molecule type" value="Genomic_DNA"/>
</dbReference>